<dbReference type="GO" id="GO:0003697">
    <property type="term" value="F:single-stranded DNA binding"/>
    <property type="evidence" value="ECO:0007669"/>
    <property type="project" value="InterPro"/>
</dbReference>
<comment type="similarity">
    <text evidence="1 8">Belongs to the SOS response-associated peptidase family.</text>
</comment>
<dbReference type="GO" id="GO:0006508">
    <property type="term" value="P:proteolysis"/>
    <property type="evidence" value="ECO:0007669"/>
    <property type="project" value="UniProtKB-KW"/>
</dbReference>
<dbReference type="SUPFAM" id="SSF143081">
    <property type="entry name" value="BB1717-like"/>
    <property type="match status" value="1"/>
</dbReference>
<dbReference type="InterPro" id="IPR003738">
    <property type="entry name" value="SRAP"/>
</dbReference>
<dbReference type="EC" id="3.4.-.-" evidence="8"/>
<dbReference type="RefSeq" id="WP_091621632.1">
    <property type="nucleotide sequence ID" value="NZ_FNZN01000002.1"/>
</dbReference>
<dbReference type="Gene3D" id="3.90.1680.10">
    <property type="entry name" value="SOS response associated peptidase-like"/>
    <property type="match status" value="1"/>
</dbReference>
<keyword evidence="5" id="KW-0190">Covalent protein-DNA linkage</keyword>
<evidence type="ECO:0000256" key="2">
    <source>
        <dbReference type="ARBA" id="ARBA00022670"/>
    </source>
</evidence>
<dbReference type="GO" id="GO:0008233">
    <property type="term" value="F:peptidase activity"/>
    <property type="evidence" value="ECO:0007669"/>
    <property type="project" value="UniProtKB-KW"/>
</dbReference>
<dbReference type="AlphaFoldDB" id="A0A1H7LSD4"/>
<dbReference type="Pfam" id="PF02586">
    <property type="entry name" value="SRAP"/>
    <property type="match status" value="1"/>
</dbReference>
<evidence type="ECO:0000256" key="4">
    <source>
        <dbReference type="ARBA" id="ARBA00022801"/>
    </source>
</evidence>
<evidence type="ECO:0000256" key="5">
    <source>
        <dbReference type="ARBA" id="ARBA00023124"/>
    </source>
</evidence>
<keyword evidence="2 8" id="KW-0645">Protease</keyword>
<gene>
    <name evidence="9" type="ORF">SAMN04488008_102620</name>
</gene>
<dbReference type="STRING" id="228957.SAMN04488008_102620"/>
<accession>A0A1H7LSD4</accession>
<proteinExistence type="inferred from homology"/>
<dbReference type="PANTHER" id="PTHR13604">
    <property type="entry name" value="DC12-RELATED"/>
    <property type="match status" value="1"/>
</dbReference>
<evidence type="ECO:0000256" key="6">
    <source>
        <dbReference type="ARBA" id="ARBA00023125"/>
    </source>
</evidence>
<evidence type="ECO:0000256" key="7">
    <source>
        <dbReference type="ARBA" id="ARBA00023239"/>
    </source>
</evidence>
<reference evidence="10" key="1">
    <citation type="submission" date="2016-10" db="EMBL/GenBank/DDBJ databases">
        <authorList>
            <person name="Varghese N."/>
            <person name="Submissions S."/>
        </authorList>
    </citation>
    <scope>NUCLEOTIDE SEQUENCE [LARGE SCALE GENOMIC DNA]</scope>
    <source>
        <strain evidence="10">DSM 16471</strain>
    </source>
</reference>
<evidence type="ECO:0000256" key="8">
    <source>
        <dbReference type="RuleBase" id="RU364100"/>
    </source>
</evidence>
<protein>
    <recommendedName>
        <fullName evidence="8">Abasic site processing protein</fullName>
        <ecNumber evidence="8">3.4.-.-</ecNumber>
    </recommendedName>
</protein>
<evidence type="ECO:0000256" key="1">
    <source>
        <dbReference type="ARBA" id="ARBA00008136"/>
    </source>
</evidence>
<name>A0A1H7LSD4_9FLAO</name>
<keyword evidence="4 8" id="KW-0378">Hydrolase</keyword>
<keyword evidence="7" id="KW-0456">Lyase</keyword>
<keyword evidence="10" id="KW-1185">Reference proteome</keyword>
<dbReference type="EMBL" id="FNZN01000002">
    <property type="protein sequence ID" value="SEL01277.1"/>
    <property type="molecule type" value="Genomic_DNA"/>
</dbReference>
<keyword evidence="6" id="KW-0238">DNA-binding</keyword>
<evidence type="ECO:0000256" key="3">
    <source>
        <dbReference type="ARBA" id="ARBA00022763"/>
    </source>
</evidence>
<keyword evidence="3" id="KW-0227">DNA damage</keyword>
<dbReference type="OrthoDB" id="9782620at2"/>
<dbReference type="PANTHER" id="PTHR13604:SF0">
    <property type="entry name" value="ABASIC SITE PROCESSING PROTEIN HMCES"/>
    <property type="match status" value="1"/>
</dbReference>
<sequence length="230" mass="26240">MYFKISNTAEMKEIELDVNALFKYPNFYTPQVVISGLDEVSIPIITMVDSEVISLAIWGLLPNSYIDDWELFQKLTNTLNINSASLDSELWYRDTLSNGRCIIPVTGFFTSVLKNGEIYPYFISPKNEKMFYLAGIYTVLEDGFITCAILTGPLENEMVDYQNLVDFMPIIINHQDKAAWLSDSTESYQVKAILKSSHTTELQIKPIAKSLFNQDISYDTMLMTNECPED</sequence>
<dbReference type="Proteomes" id="UP000198990">
    <property type="component" value="Unassembled WGS sequence"/>
</dbReference>
<evidence type="ECO:0000313" key="10">
    <source>
        <dbReference type="Proteomes" id="UP000198990"/>
    </source>
</evidence>
<dbReference type="GO" id="GO:0106300">
    <property type="term" value="P:protein-DNA covalent cross-linking repair"/>
    <property type="evidence" value="ECO:0007669"/>
    <property type="project" value="InterPro"/>
</dbReference>
<organism evidence="9 10">
    <name type="scientific">Maribacter orientalis</name>
    <dbReference type="NCBI Taxonomy" id="228957"/>
    <lineage>
        <taxon>Bacteria</taxon>
        <taxon>Pseudomonadati</taxon>
        <taxon>Bacteroidota</taxon>
        <taxon>Flavobacteriia</taxon>
        <taxon>Flavobacteriales</taxon>
        <taxon>Flavobacteriaceae</taxon>
        <taxon>Maribacter</taxon>
    </lineage>
</organism>
<evidence type="ECO:0000313" key="9">
    <source>
        <dbReference type="EMBL" id="SEL01277.1"/>
    </source>
</evidence>
<dbReference type="GO" id="GO:0016829">
    <property type="term" value="F:lyase activity"/>
    <property type="evidence" value="ECO:0007669"/>
    <property type="project" value="UniProtKB-KW"/>
</dbReference>
<dbReference type="InterPro" id="IPR036590">
    <property type="entry name" value="SRAP-like"/>
</dbReference>